<feature type="domain" description="Cadherin" evidence="8">
    <location>
        <begin position="491"/>
        <end position="603"/>
    </location>
</feature>
<dbReference type="AlphaFoldDB" id="A0AAV8VY82"/>
<dbReference type="PANTHER" id="PTHR24027">
    <property type="entry name" value="CADHERIN-23"/>
    <property type="match status" value="1"/>
</dbReference>
<feature type="domain" description="Cadherin" evidence="8">
    <location>
        <begin position="32"/>
        <end position="125"/>
    </location>
</feature>
<dbReference type="EMBL" id="JANEYG010000020">
    <property type="protein sequence ID" value="KAJ8919174.1"/>
    <property type="molecule type" value="Genomic_DNA"/>
</dbReference>
<dbReference type="Gene3D" id="2.60.40.60">
    <property type="entry name" value="Cadherins"/>
    <property type="match status" value="6"/>
</dbReference>
<keyword evidence="2" id="KW-0812">Transmembrane</keyword>
<evidence type="ECO:0000256" key="7">
    <source>
        <dbReference type="PROSITE-ProRule" id="PRU00043"/>
    </source>
</evidence>
<keyword evidence="4 7" id="KW-0106">Calcium</keyword>
<feature type="domain" description="Cadherin" evidence="8">
    <location>
        <begin position="333"/>
        <end position="440"/>
    </location>
</feature>
<keyword evidence="10" id="KW-1185">Reference proteome</keyword>
<feature type="domain" description="Cadherin" evidence="8">
    <location>
        <begin position="604"/>
        <end position="709"/>
    </location>
</feature>
<dbReference type="GO" id="GO:0007156">
    <property type="term" value="P:homophilic cell adhesion via plasma membrane adhesion molecules"/>
    <property type="evidence" value="ECO:0007669"/>
    <property type="project" value="InterPro"/>
</dbReference>
<keyword evidence="3" id="KW-0677">Repeat</keyword>
<dbReference type="PROSITE" id="PS50268">
    <property type="entry name" value="CADHERIN_2"/>
    <property type="match status" value="5"/>
</dbReference>
<evidence type="ECO:0000256" key="3">
    <source>
        <dbReference type="ARBA" id="ARBA00022737"/>
    </source>
</evidence>
<dbReference type="GO" id="GO:0009653">
    <property type="term" value="P:anatomical structure morphogenesis"/>
    <property type="evidence" value="ECO:0007669"/>
    <property type="project" value="UniProtKB-ARBA"/>
</dbReference>
<dbReference type="Pfam" id="PF00028">
    <property type="entry name" value="Cadherin"/>
    <property type="match status" value="4"/>
</dbReference>
<gene>
    <name evidence="9" type="ORF">NQ315_012160</name>
</gene>
<dbReference type="GO" id="GO:0005509">
    <property type="term" value="F:calcium ion binding"/>
    <property type="evidence" value="ECO:0007669"/>
    <property type="project" value="UniProtKB-UniRule"/>
</dbReference>
<dbReference type="GO" id="GO:0008013">
    <property type="term" value="F:beta-catenin binding"/>
    <property type="evidence" value="ECO:0007669"/>
    <property type="project" value="TreeGrafter"/>
</dbReference>
<name>A0AAV8VY82_9CUCU</name>
<dbReference type="InterPro" id="IPR002126">
    <property type="entry name" value="Cadherin-like_dom"/>
</dbReference>
<dbReference type="InterPro" id="IPR015919">
    <property type="entry name" value="Cadherin-like_sf"/>
</dbReference>
<protein>
    <recommendedName>
        <fullName evidence="8">Cadherin domain-containing protein</fullName>
    </recommendedName>
</protein>
<dbReference type="FunFam" id="2.60.40.60:FF:000092">
    <property type="entry name" value="Protocadherin 8"/>
    <property type="match status" value="1"/>
</dbReference>
<dbReference type="PANTHER" id="PTHR24027:SF438">
    <property type="entry name" value="CADHERIN 23"/>
    <property type="match status" value="1"/>
</dbReference>
<organism evidence="9 10">
    <name type="scientific">Exocentrus adspersus</name>
    <dbReference type="NCBI Taxonomy" id="1586481"/>
    <lineage>
        <taxon>Eukaryota</taxon>
        <taxon>Metazoa</taxon>
        <taxon>Ecdysozoa</taxon>
        <taxon>Arthropoda</taxon>
        <taxon>Hexapoda</taxon>
        <taxon>Insecta</taxon>
        <taxon>Pterygota</taxon>
        <taxon>Neoptera</taxon>
        <taxon>Endopterygota</taxon>
        <taxon>Coleoptera</taxon>
        <taxon>Polyphaga</taxon>
        <taxon>Cucujiformia</taxon>
        <taxon>Chrysomeloidea</taxon>
        <taxon>Cerambycidae</taxon>
        <taxon>Lamiinae</taxon>
        <taxon>Acanthocinini</taxon>
        <taxon>Exocentrus</taxon>
    </lineage>
</organism>
<accession>A0AAV8VY82</accession>
<reference evidence="9 10" key="1">
    <citation type="journal article" date="2023" name="Insect Mol. Biol.">
        <title>Genome sequencing provides insights into the evolution of gene families encoding plant cell wall-degrading enzymes in longhorned beetles.</title>
        <authorList>
            <person name="Shin N.R."/>
            <person name="Okamura Y."/>
            <person name="Kirsch R."/>
            <person name="Pauchet Y."/>
        </authorList>
    </citation>
    <scope>NUCLEOTIDE SEQUENCE [LARGE SCALE GENOMIC DNA]</scope>
    <source>
        <strain evidence="9">EAD_L_NR</strain>
    </source>
</reference>
<evidence type="ECO:0000313" key="10">
    <source>
        <dbReference type="Proteomes" id="UP001159042"/>
    </source>
</evidence>
<dbReference type="PROSITE" id="PS00232">
    <property type="entry name" value="CADHERIN_1"/>
    <property type="match status" value="2"/>
</dbReference>
<sequence length="789" mass="88181">MSEAQDFEIRERNIQLCRNSNLLINVILRLIGDIVGQLHAIDPDLGRNGYVTYSIQKAPNNSIPFDVDSKTGQIVVAQEGLQPSEHLLFVEASDQPVNPSEKRSSLAVITVDIRDHDENQDVPDFIGAPYEFWVGGNVDIGTSVGQIRITDSNNRGILLYDLLHSYHEGVPFAVEEKSGTITVVDDLKKYSREHYDFETVVTNERDLNLVTNVTIHVVDPKDEKTILMKTGTTPVEFHVKENEPNVLIGKLGFKTNSSNSLKFTIANQKDVTDHISITPDGTLYTQNPLDRETRDIYRLTIIAEYNKGSVLGTGIYLVNIIVDDENDSKPTFERASYEGRIRENSRSGTEVDLNYPIHVSDDDIGENGQFTVTIFGNGSEYFRLDRNLGKIQFTGADTPLDRERTSVYNLRLVAKDNGGLSSEAKLTIQVEDENDNIPSFVQFYIYPDKGVQVLQYDSIGNRLGHFEEASNSTPGLYVLTQNFLRILKPKEKMSPFLSVPEDIAVGSSVVRVIAEDKDDGENSVIKYEMVSETYIPNELSSEPFHIIQYFMVQSTTGEIMVARALPAESEFRLNVSASDRSGLRDHLSIRITVRDVNDHPPVFKKSWYNFDAEEASYTRNTLGKIEATDADFGQNANITYFIKNGSNVPFSISPTIGTLRVEGLLDRETQDKYTFVVVAKDNPKAGKSLSSSVSVEVNVLDVNDNPPVFYGYDDLIPNPEANTFSNHNYQEKIPVYYATAAENSPIGKIDRTYLPLTPKKEVLPAHISSAMCSVGLQSGEREGHNILLR</sequence>
<evidence type="ECO:0000259" key="8">
    <source>
        <dbReference type="PROSITE" id="PS50268"/>
    </source>
</evidence>
<comment type="subcellular location">
    <subcellularLocation>
        <location evidence="1">Membrane</location>
    </subcellularLocation>
</comment>
<keyword evidence="6" id="KW-0472">Membrane</keyword>
<dbReference type="InterPro" id="IPR039808">
    <property type="entry name" value="Cadherin"/>
</dbReference>
<evidence type="ECO:0000256" key="1">
    <source>
        <dbReference type="ARBA" id="ARBA00004370"/>
    </source>
</evidence>
<evidence type="ECO:0000256" key="5">
    <source>
        <dbReference type="ARBA" id="ARBA00022989"/>
    </source>
</evidence>
<dbReference type="CDD" id="cd11304">
    <property type="entry name" value="Cadherin_repeat"/>
    <property type="match status" value="6"/>
</dbReference>
<dbReference type="GO" id="GO:0060429">
    <property type="term" value="P:epithelium development"/>
    <property type="evidence" value="ECO:0007669"/>
    <property type="project" value="UniProtKB-ARBA"/>
</dbReference>
<comment type="caution">
    <text evidence="9">The sequence shown here is derived from an EMBL/GenBank/DDBJ whole genome shotgun (WGS) entry which is preliminary data.</text>
</comment>
<dbReference type="Proteomes" id="UP001159042">
    <property type="component" value="Unassembled WGS sequence"/>
</dbReference>
<dbReference type="GO" id="GO:0016477">
    <property type="term" value="P:cell migration"/>
    <property type="evidence" value="ECO:0007669"/>
    <property type="project" value="TreeGrafter"/>
</dbReference>
<dbReference type="SMART" id="SM00112">
    <property type="entry name" value="CA"/>
    <property type="match status" value="5"/>
</dbReference>
<dbReference type="FunFam" id="2.60.40.60:FF:000020">
    <property type="entry name" value="Dachsous cadherin-related 1b"/>
    <property type="match status" value="1"/>
</dbReference>
<dbReference type="InterPro" id="IPR020894">
    <property type="entry name" value="Cadherin_CS"/>
</dbReference>
<keyword evidence="5" id="KW-1133">Transmembrane helix</keyword>
<dbReference type="PRINTS" id="PR00205">
    <property type="entry name" value="CADHERIN"/>
</dbReference>
<dbReference type="SUPFAM" id="SSF49313">
    <property type="entry name" value="Cadherin-like"/>
    <property type="match status" value="6"/>
</dbReference>
<evidence type="ECO:0000256" key="6">
    <source>
        <dbReference type="ARBA" id="ARBA00023136"/>
    </source>
</evidence>
<dbReference type="GO" id="GO:0045296">
    <property type="term" value="F:cadherin binding"/>
    <property type="evidence" value="ECO:0007669"/>
    <property type="project" value="TreeGrafter"/>
</dbReference>
<feature type="domain" description="Cadherin" evidence="8">
    <location>
        <begin position="210"/>
        <end position="332"/>
    </location>
</feature>
<evidence type="ECO:0000256" key="2">
    <source>
        <dbReference type="ARBA" id="ARBA00022692"/>
    </source>
</evidence>
<evidence type="ECO:0000313" key="9">
    <source>
        <dbReference type="EMBL" id="KAJ8919174.1"/>
    </source>
</evidence>
<dbReference type="GO" id="GO:0016342">
    <property type="term" value="C:catenin complex"/>
    <property type="evidence" value="ECO:0007669"/>
    <property type="project" value="TreeGrafter"/>
</dbReference>
<proteinExistence type="predicted"/>
<evidence type="ECO:0000256" key="4">
    <source>
        <dbReference type="ARBA" id="ARBA00022837"/>
    </source>
</evidence>